<sequence length="275" mass="30632">MTKSMLIDTSKCTACRACQIACKQWNQLPAEKTSFTGSYENPTSISPVTWTRIVFQEQENPNNSAGISWYFSKQGCMHCTDAGCLTVCPTGAIYRTESGTVNVDFDRCIGCNYCAANCPFNVISFDRRTNVPPKCTFCHDRMVNGYQPACASVCPSNAIIYGERRDVINTAFNRVNHLIENGNPKARVYGVDELDGMGMIYVLENEPEYYGFPKEPAVSTSAKIWGAIFSPFRLLIAILVSLGVLANKSEYNKVNRAKQQKEKRNSDKEDQGVTK</sequence>
<organism evidence="11 12">
    <name type="scientific">Natranaerobius thermophilus (strain ATCC BAA-1301 / DSM 18059 / JW/NM-WN-LF)</name>
    <dbReference type="NCBI Taxonomy" id="457570"/>
    <lineage>
        <taxon>Bacteria</taxon>
        <taxon>Bacillati</taxon>
        <taxon>Bacillota</taxon>
        <taxon>Clostridia</taxon>
        <taxon>Natranaerobiales</taxon>
        <taxon>Natranaerobiaceae</taxon>
        <taxon>Natranaerobius</taxon>
    </lineage>
</organism>
<comment type="subcellular location">
    <subcellularLocation>
        <location evidence="1">Cell envelope</location>
    </subcellularLocation>
</comment>
<keyword evidence="4" id="KW-0677">Repeat</keyword>
<feature type="binding site" evidence="7">
    <location>
        <position position="111"/>
    </location>
    <ligand>
        <name>[4Fe-4S] cluster</name>
        <dbReference type="ChEBI" id="CHEBI:49883"/>
        <label>4</label>
    </ligand>
</feature>
<feature type="binding site" evidence="7">
    <location>
        <position position="22"/>
    </location>
    <ligand>
        <name>[4Fe-4S] cluster</name>
        <dbReference type="ChEBI" id="CHEBI:49883"/>
        <label>2</label>
    </ligand>
</feature>
<dbReference type="InterPro" id="IPR017900">
    <property type="entry name" value="4Fe4S_Fe_S_CS"/>
</dbReference>
<feature type="binding site" evidence="7">
    <location>
        <position position="108"/>
    </location>
    <ligand>
        <name>[4Fe-4S] cluster</name>
        <dbReference type="ChEBI" id="CHEBI:49883"/>
        <label>4</label>
    </ligand>
</feature>
<feature type="binding site" evidence="7">
    <location>
        <position position="154"/>
    </location>
    <ligand>
        <name>[4Fe-4S] cluster</name>
        <dbReference type="ChEBI" id="CHEBI:49883"/>
        <label>1</label>
    </ligand>
</feature>
<feature type="domain" description="4Fe-4S ferredoxin-type" evidence="10">
    <location>
        <begin position="67"/>
        <end position="98"/>
    </location>
</feature>
<feature type="binding site" evidence="7">
    <location>
        <position position="18"/>
    </location>
    <ligand>
        <name>[4Fe-4S] cluster</name>
        <dbReference type="ChEBI" id="CHEBI:49883"/>
        <label>1</label>
    </ligand>
</feature>
<dbReference type="InParanoid" id="B2A1V1"/>
<feature type="domain" description="4Fe-4S ferredoxin-type" evidence="10">
    <location>
        <begin position="3"/>
        <end position="33"/>
    </location>
</feature>
<reference evidence="11 12" key="2">
    <citation type="journal article" date="2011" name="J. Bacteriol.">
        <title>Complete genome sequence of the anaerobic, halophilic alkalithermophile Natranaerobius thermophilus JW/NM-WN-LF.</title>
        <authorList>
            <person name="Zhao B."/>
            <person name="Mesbah N.M."/>
            <person name="Dalin E."/>
            <person name="Goodwin L."/>
            <person name="Nolan M."/>
            <person name="Pitluck S."/>
            <person name="Chertkov O."/>
            <person name="Brettin T.S."/>
            <person name="Han J."/>
            <person name="Larimer F.W."/>
            <person name="Land M.L."/>
            <person name="Hauser L."/>
            <person name="Kyrpides N."/>
            <person name="Wiegel J."/>
        </authorList>
    </citation>
    <scope>NUCLEOTIDE SEQUENCE [LARGE SCALE GENOMIC DNA]</scope>
    <source>
        <strain evidence="12">ATCC BAA-1301 / DSM 18059 / JW/NM-WN-LF</strain>
    </source>
</reference>
<accession>B2A1V1</accession>
<dbReference type="PIRSF" id="PIRSF036298">
    <property type="entry name" value="FDH_4Fe4S"/>
    <property type="match status" value="1"/>
</dbReference>
<evidence type="ECO:0000259" key="10">
    <source>
        <dbReference type="PROSITE" id="PS51379"/>
    </source>
</evidence>
<feature type="binding site" evidence="7">
    <location>
        <position position="76"/>
    </location>
    <ligand>
        <name>[4Fe-4S] cluster</name>
        <dbReference type="ChEBI" id="CHEBI:49883"/>
        <label>3</label>
    </ligand>
</feature>
<feature type="transmembrane region" description="Helical" evidence="9">
    <location>
        <begin position="224"/>
        <end position="246"/>
    </location>
</feature>
<evidence type="ECO:0000256" key="7">
    <source>
        <dbReference type="PIRSR" id="PIRSR036298-50"/>
    </source>
</evidence>
<dbReference type="PANTHER" id="PTHR43545:SF6">
    <property type="entry name" value="FORMATE DEHYDROGENASE, NITRATE-INDUCIBLE, IRON-SULFUR SUBUNIT"/>
    <property type="match status" value="1"/>
</dbReference>
<keyword evidence="2 7" id="KW-0004">4Fe-4S</keyword>
<dbReference type="Gene3D" id="3.30.70.20">
    <property type="match status" value="2"/>
</dbReference>
<evidence type="ECO:0000256" key="6">
    <source>
        <dbReference type="ARBA" id="ARBA00023014"/>
    </source>
</evidence>
<feature type="binding site" evidence="7">
    <location>
        <position position="135"/>
    </location>
    <ligand>
        <name>[4Fe-4S] cluster</name>
        <dbReference type="ChEBI" id="CHEBI:49883"/>
        <label>2</label>
    </ligand>
</feature>
<comment type="cofactor">
    <cofactor evidence="7">
        <name>[4Fe-4S] cluster</name>
        <dbReference type="ChEBI" id="CHEBI:49883"/>
    </cofactor>
    <text evidence="7">Binds 4 [4Fe-4S] clusters per subunit.</text>
</comment>
<evidence type="ECO:0000256" key="4">
    <source>
        <dbReference type="ARBA" id="ARBA00022737"/>
    </source>
</evidence>
<keyword evidence="5 7" id="KW-0408">Iron</keyword>
<dbReference type="GO" id="GO:0015944">
    <property type="term" value="P:formate oxidation"/>
    <property type="evidence" value="ECO:0007669"/>
    <property type="project" value="InterPro"/>
</dbReference>
<feature type="binding site" evidence="7">
    <location>
        <position position="114"/>
    </location>
    <ligand>
        <name>[4Fe-4S] cluster</name>
        <dbReference type="ChEBI" id="CHEBI:49883"/>
        <label>4</label>
    </ligand>
</feature>
<evidence type="ECO:0000313" key="11">
    <source>
        <dbReference type="EMBL" id="ACB86148.1"/>
    </source>
</evidence>
<dbReference type="InterPro" id="IPR017896">
    <property type="entry name" value="4Fe4S_Fe-S-bd"/>
</dbReference>
<feature type="binding site" evidence="7">
    <location>
        <position position="12"/>
    </location>
    <ligand>
        <name>[4Fe-4S] cluster</name>
        <dbReference type="ChEBI" id="CHEBI:49883"/>
        <label>1</label>
    </ligand>
</feature>
<keyword evidence="9" id="KW-1133">Transmembrane helix</keyword>
<dbReference type="STRING" id="457570.Nther_2592"/>
<feature type="region of interest" description="Disordered" evidence="8">
    <location>
        <begin position="254"/>
        <end position="275"/>
    </location>
</feature>
<evidence type="ECO:0000256" key="5">
    <source>
        <dbReference type="ARBA" id="ARBA00023004"/>
    </source>
</evidence>
<reference evidence="11 12" key="1">
    <citation type="submission" date="2008-04" db="EMBL/GenBank/DDBJ databases">
        <title>Complete sequence of chromosome of Natranaerobius thermophilus JW/NM-WN-LF.</title>
        <authorList>
            <consortium name="US DOE Joint Genome Institute"/>
            <person name="Copeland A."/>
            <person name="Lucas S."/>
            <person name="Lapidus A."/>
            <person name="Glavina del Rio T."/>
            <person name="Dalin E."/>
            <person name="Tice H."/>
            <person name="Bruce D."/>
            <person name="Goodwin L."/>
            <person name="Pitluck S."/>
            <person name="Chertkov O."/>
            <person name="Brettin T."/>
            <person name="Detter J.C."/>
            <person name="Han C."/>
            <person name="Kuske C.R."/>
            <person name="Schmutz J."/>
            <person name="Larimer F."/>
            <person name="Land M."/>
            <person name="Hauser L."/>
            <person name="Kyrpides N."/>
            <person name="Lykidis A."/>
            <person name="Mesbah N.M."/>
            <person name="Wiegel J."/>
        </authorList>
    </citation>
    <scope>NUCLEOTIDE SEQUENCE [LARGE SCALE GENOMIC DNA]</scope>
    <source>
        <strain evidence="12">ATCC BAA-1301 / DSM 18059 / JW/NM-WN-LF</strain>
    </source>
</reference>
<feature type="binding site" evidence="7">
    <location>
        <position position="79"/>
    </location>
    <ligand>
        <name>[4Fe-4S] cluster</name>
        <dbReference type="ChEBI" id="CHEBI:49883"/>
        <label>3</label>
    </ligand>
</feature>
<name>B2A1V1_NATTJ</name>
<dbReference type="GO" id="GO:0051539">
    <property type="term" value="F:4 iron, 4 sulfur cluster binding"/>
    <property type="evidence" value="ECO:0007669"/>
    <property type="project" value="UniProtKB-KW"/>
</dbReference>
<keyword evidence="3 7" id="KW-0479">Metal-binding</keyword>
<dbReference type="SUPFAM" id="SSF54862">
    <property type="entry name" value="4Fe-4S ferredoxins"/>
    <property type="match status" value="1"/>
</dbReference>
<feature type="domain" description="4Fe-4S ferredoxin-type" evidence="10">
    <location>
        <begin position="99"/>
        <end position="128"/>
    </location>
</feature>
<keyword evidence="9" id="KW-0472">Membrane</keyword>
<dbReference type="OrthoDB" id="9810688at2"/>
<dbReference type="GO" id="GO:0030313">
    <property type="term" value="C:cell envelope"/>
    <property type="evidence" value="ECO:0007669"/>
    <property type="project" value="UniProtKB-SubCell"/>
</dbReference>
<dbReference type="PROSITE" id="PS00198">
    <property type="entry name" value="4FE4S_FER_1"/>
    <property type="match status" value="1"/>
</dbReference>
<dbReference type="InterPro" id="IPR014603">
    <property type="entry name" value="Formate_DH_Fe-S_su"/>
</dbReference>
<feature type="binding site" evidence="7">
    <location>
        <position position="138"/>
    </location>
    <ligand>
        <name>[4Fe-4S] cluster</name>
        <dbReference type="ChEBI" id="CHEBI:49883"/>
        <label>2</label>
    </ligand>
</feature>
<keyword evidence="6 7" id="KW-0411">Iron-sulfur</keyword>
<proteinExistence type="predicted"/>
<dbReference type="GO" id="GO:0045333">
    <property type="term" value="P:cellular respiration"/>
    <property type="evidence" value="ECO:0007669"/>
    <property type="project" value="InterPro"/>
</dbReference>
<dbReference type="eggNOG" id="COG0437">
    <property type="taxonomic scope" value="Bacteria"/>
</dbReference>
<dbReference type="AlphaFoldDB" id="B2A1V1"/>
<feature type="binding site" evidence="7">
    <location>
        <position position="88"/>
    </location>
    <ligand>
        <name>[4Fe-4S] cluster</name>
        <dbReference type="ChEBI" id="CHEBI:49883"/>
        <label>4</label>
    </ligand>
</feature>
<dbReference type="CDD" id="cd10562">
    <property type="entry name" value="FDH_b_like"/>
    <property type="match status" value="1"/>
</dbReference>
<dbReference type="KEGG" id="nth:Nther_2592"/>
<protein>
    <submittedName>
        <fullName evidence="11">4Fe-4S ferredoxin iron-sulfur binding domain protein</fullName>
    </submittedName>
</protein>
<feature type="compositionally biased region" description="Basic and acidic residues" evidence="8">
    <location>
        <begin position="259"/>
        <end position="275"/>
    </location>
</feature>
<dbReference type="RefSeq" id="WP_012448989.1">
    <property type="nucleotide sequence ID" value="NC_010718.1"/>
</dbReference>
<evidence type="ECO:0000256" key="3">
    <source>
        <dbReference type="ARBA" id="ARBA00022723"/>
    </source>
</evidence>
<dbReference type="InterPro" id="IPR051555">
    <property type="entry name" value="FDH_Electron_Transfer_Unit"/>
</dbReference>
<dbReference type="EMBL" id="CP001034">
    <property type="protein sequence ID" value="ACB86148.1"/>
    <property type="molecule type" value="Genomic_DNA"/>
</dbReference>
<feature type="binding site" evidence="7">
    <location>
        <position position="84"/>
    </location>
    <ligand>
        <name>[4Fe-4S] cluster</name>
        <dbReference type="ChEBI" id="CHEBI:49883"/>
        <label>3</label>
    </ligand>
</feature>
<dbReference type="HOGENOM" id="CLU_043374_0_3_9"/>
<gene>
    <name evidence="11" type="ordered locus">Nther_2592</name>
</gene>
<feature type="binding site" evidence="7">
    <location>
        <position position="118"/>
    </location>
    <ligand>
        <name>[4Fe-4S] cluster</name>
        <dbReference type="ChEBI" id="CHEBI:49883"/>
        <label>3</label>
    </ligand>
</feature>
<dbReference type="Proteomes" id="UP000001683">
    <property type="component" value="Chromosome"/>
</dbReference>
<keyword evidence="9" id="KW-0812">Transmembrane</keyword>
<evidence type="ECO:0000256" key="8">
    <source>
        <dbReference type="SAM" id="MobiDB-lite"/>
    </source>
</evidence>
<dbReference type="Pfam" id="PF13247">
    <property type="entry name" value="Fer4_11"/>
    <property type="match status" value="1"/>
</dbReference>
<dbReference type="PROSITE" id="PS51379">
    <property type="entry name" value="4FE4S_FER_2"/>
    <property type="match status" value="3"/>
</dbReference>
<feature type="binding site" evidence="7">
    <location>
        <position position="150"/>
    </location>
    <ligand>
        <name>[4Fe-4S] cluster</name>
        <dbReference type="ChEBI" id="CHEBI:49883"/>
        <label>2</label>
    </ligand>
</feature>
<evidence type="ECO:0000256" key="1">
    <source>
        <dbReference type="ARBA" id="ARBA00004196"/>
    </source>
</evidence>
<evidence type="ECO:0000313" key="12">
    <source>
        <dbReference type="Proteomes" id="UP000001683"/>
    </source>
</evidence>
<dbReference type="PANTHER" id="PTHR43545">
    <property type="entry name" value="FORMATE DEHYDROGENASE, NITRATE-INDUCIBLE, IRON-SULFUR SUBUNIT"/>
    <property type="match status" value="1"/>
</dbReference>
<feature type="binding site" evidence="7">
    <location>
        <position position="15"/>
    </location>
    <ligand>
        <name>[4Fe-4S] cluster</name>
        <dbReference type="ChEBI" id="CHEBI:49883"/>
        <label>1</label>
    </ligand>
</feature>
<dbReference type="GO" id="GO:0046872">
    <property type="term" value="F:metal ion binding"/>
    <property type="evidence" value="ECO:0007669"/>
    <property type="project" value="UniProtKB-KW"/>
</dbReference>
<evidence type="ECO:0000256" key="2">
    <source>
        <dbReference type="ARBA" id="ARBA00022485"/>
    </source>
</evidence>
<evidence type="ECO:0000256" key="9">
    <source>
        <dbReference type="SAM" id="Phobius"/>
    </source>
</evidence>
<keyword evidence="12" id="KW-1185">Reference proteome</keyword>